<evidence type="ECO:0000313" key="10">
    <source>
        <dbReference type="EMBL" id="SHI32272.1"/>
    </source>
</evidence>
<keyword evidence="3 6" id="KW-0658">Purine biosynthesis</keyword>
<dbReference type="PROSITE" id="PS00373">
    <property type="entry name" value="GART"/>
    <property type="match status" value="1"/>
</dbReference>
<feature type="region of interest" description="Disordered" evidence="7">
    <location>
        <begin position="403"/>
        <end position="469"/>
    </location>
</feature>
<dbReference type="SUPFAM" id="SSF53328">
    <property type="entry name" value="Formyltransferase"/>
    <property type="match status" value="1"/>
</dbReference>
<keyword evidence="8" id="KW-0472">Membrane</keyword>
<dbReference type="InterPro" id="IPR001555">
    <property type="entry name" value="GART_AS"/>
</dbReference>
<dbReference type="RefSeq" id="WP_256624025.1">
    <property type="nucleotide sequence ID" value="NZ_FQYL01000001.1"/>
</dbReference>
<evidence type="ECO:0000313" key="11">
    <source>
        <dbReference type="Proteomes" id="UP000184390"/>
    </source>
</evidence>
<organism evidence="10 11">
    <name type="scientific">Actinomyces denticolens</name>
    <dbReference type="NCBI Taxonomy" id="52767"/>
    <lineage>
        <taxon>Bacteria</taxon>
        <taxon>Bacillati</taxon>
        <taxon>Actinomycetota</taxon>
        <taxon>Actinomycetes</taxon>
        <taxon>Actinomycetales</taxon>
        <taxon>Actinomycetaceae</taxon>
        <taxon>Actinomyces</taxon>
    </lineage>
</organism>
<feature type="transmembrane region" description="Helical" evidence="8">
    <location>
        <begin position="23"/>
        <end position="48"/>
    </location>
</feature>
<dbReference type="PANTHER" id="PTHR43369">
    <property type="entry name" value="PHOSPHORIBOSYLGLYCINAMIDE FORMYLTRANSFERASE"/>
    <property type="match status" value="1"/>
</dbReference>
<comment type="pathway">
    <text evidence="1 6">Purine metabolism; IMP biosynthesis via de novo pathway; N(2)-formyl-N(1)-(5-phospho-D-ribosyl)glycinamide from N(1)-(5-phospho-D-ribosyl)glycinamide (10-formyl THF route): step 1/1.</text>
</comment>
<evidence type="ECO:0000256" key="4">
    <source>
        <dbReference type="ARBA" id="ARBA00038440"/>
    </source>
</evidence>
<keyword evidence="11" id="KW-1185">Reference proteome</keyword>
<comment type="catalytic activity">
    <reaction evidence="5 6">
        <text>N(1)-(5-phospho-beta-D-ribosyl)glycinamide + (6R)-10-formyltetrahydrofolate = N(2)-formyl-N(1)-(5-phospho-beta-D-ribosyl)glycinamide + (6S)-5,6,7,8-tetrahydrofolate + H(+)</text>
        <dbReference type="Rhea" id="RHEA:15053"/>
        <dbReference type="ChEBI" id="CHEBI:15378"/>
        <dbReference type="ChEBI" id="CHEBI:57453"/>
        <dbReference type="ChEBI" id="CHEBI:143788"/>
        <dbReference type="ChEBI" id="CHEBI:147286"/>
        <dbReference type="ChEBI" id="CHEBI:195366"/>
        <dbReference type="EC" id="2.1.2.2"/>
    </reaction>
</comment>
<evidence type="ECO:0000256" key="8">
    <source>
        <dbReference type="SAM" id="Phobius"/>
    </source>
</evidence>
<accession>A0ABY1HYQ9</accession>
<name>A0ABY1HYQ9_9ACTO</name>
<evidence type="ECO:0000256" key="7">
    <source>
        <dbReference type="SAM" id="MobiDB-lite"/>
    </source>
</evidence>
<reference evidence="10 11" key="1">
    <citation type="submission" date="2016-11" db="EMBL/GenBank/DDBJ databases">
        <authorList>
            <person name="Varghese N."/>
            <person name="Submissions S."/>
        </authorList>
    </citation>
    <scope>NUCLEOTIDE SEQUENCE [LARGE SCALE GENOMIC DNA]</scope>
    <source>
        <strain evidence="10 11">PA</strain>
    </source>
</reference>
<feature type="domain" description="Formyl transferase N-terminal" evidence="9">
    <location>
        <begin position="476"/>
        <end position="651"/>
    </location>
</feature>
<sequence length="661" mass="66225">MSGPAQRRPEPSRRAALPDDWPFALRAGIEAVLLAWFVVVGATTAVMMTSAPMSAATALTLGSTIRTGTGLWALGLGGRLGDAGDPSGALGLPLLGVTILQALLLRSSARRARLSGPAAGGVAVASAALTGAVLLLLSAPGGGAWPALPGLMALATAVIGVRLHSQGRGIPAVERWWRRRPDWAGPALGLARDCAIGLLGLSLAALLAAVVAGAGRISLLHDSIAGGGIISSAGLVLFQAAWAPTGLIWAMSWVLGPGFSVGSGTLFAPGAIIADTVPSLPILGALPVGTWGPARFLPFLIVIGAIAIGWRHRDELTALSLGRALAAAAGGTALLTAGVAVLCLGASGPIGPARMAHAGPTTSSVIILCLVEAGLGLLAAALVLHPRTRLAAQRGVSAASQAAGGAAQGLRERRAAHGAHGAHGARGPREADDGDPGDPGDDEPEGASGDQSQSDSAPGPEDGGVPEEEGAGPAALVVLVSGTGSNLAALIEACEDPSYGAEVVGVVADKDCSGLERARAAGIPTEVVALTDHPDRAAWDEALARSVSGYAPDLVVCAGFMRLLGDAFLARFGGRVLNTHPSLLPDFPGAHAVRDALAAGARRAGATLFWVDAGVDTGQIIAQVEVPVRPDDDEASLTARIKAAETPQLIEQIHLLVAPGR</sequence>
<feature type="transmembrane region" description="Helical" evidence="8">
    <location>
        <begin position="324"/>
        <end position="350"/>
    </location>
</feature>
<comment type="similarity">
    <text evidence="4 6">Belongs to the GART family.</text>
</comment>
<keyword evidence="8" id="KW-0812">Transmembrane</keyword>
<dbReference type="Pfam" id="PF00551">
    <property type="entry name" value="Formyl_trans_N"/>
    <property type="match status" value="1"/>
</dbReference>
<dbReference type="Pfam" id="PF19877">
    <property type="entry name" value="DUF6350"/>
    <property type="match status" value="1"/>
</dbReference>
<dbReference type="HAMAP" id="MF_01930">
    <property type="entry name" value="PurN"/>
    <property type="match status" value="1"/>
</dbReference>
<dbReference type="EMBL" id="FQYL01000001">
    <property type="protein sequence ID" value="SHI32272.1"/>
    <property type="molecule type" value="Genomic_DNA"/>
</dbReference>
<keyword evidence="8" id="KW-1133">Transmembrane helix</keyword>
<dbReference type="InterPro" id="IPR045931">
    <property type="entry name" value="DUF6350"/>
</dbReference>
<keyword evidence="2 6" id="KW-0808">Transferase</keyword>
<feature type="transmembrane region" description="Helical" evidence="8">
    <location>
        <begin position="254"/>
        <end position="274"/>
    </location>
</feature>
<feature type="transmembrane region" description="Helical" evidence="8">
    <location>
        <begin position="87"/>
        <end position="105"/>
    </location>
</feature>
<feature type="transmembrane region" description="Helical" evidence="8">
    <location>
        <begin position="143"/>
        <end position="163"/>
    </location>
</feature>
<dbReference type="CDD" id="cd08645">
    <property type="entry name" value="FMT_core_GART"/>
    <property type="match status" value="1"/>
</dbReference>
<evidence type="ECO:0000256" key="6">
    <source>
        <dbReference type="HAMAP-Rule" id="MF_01930"/>
    </source>
</evidence>
<dbReference type="InterPro" id="IPR004607">
    <property type="entry name" value="GART"/>
</dbReference>
<gene>
    <name evidence="6" type="primary">purN</name>
    <name evidence="10" type="ORF">SAMN05216246_101229</name>
</gene>
<feature type="transmembrane region" description="Helical" evidence="8">
    <location>
        <begin position="183"/>
        <end position="212"/>
    </location>
</feature>
<protein>
    <recommendedName>
        <fullName evidence="6">Phosphoribosylglycinamide formyltransferase</fullName>
        <ecNumber evidence="6">2.1.2.2</ecNumber>
    </recommendedName>
    <alternativeName>
        <fullName evidence="6">5'-phosphoribosylglycinamide transformylase</fullName>
    </alternativeName>
    <alternativeName>
        <fullName evidence="6">GAR transformylase</fullName>
        <shortName evidence="6">GART</shortName>
    </alternativeName>
</protein>
<feature type="binding site" evidence="6">
    <location>
        <begin position="561"/>
        <end position="564"/>
    </location>
    <ligand>
        <name>(6R)-10-formyltetrahydrofolate</name>
        <dbReference type="ChEBI" id="CHEBI:195366"/>
    </ligand>
</feature>
<feature type="transmembrane region" description="Helical" evidence="8">
    <location>
        <begin position="117"/>
        <end position="137"/>
    </location>
</feature>
<evidence type="ECO:0000259" key="9">
    <source>
        <dbReference type="Pfam" id="PF00551"/>
    </source>
</evidence>
<feature type="active site" description="Proton donor" evidence="6">
    <location>
        <position position="580"/>
    </location>
</feature>
<evidence type="ECO:0000256" key="1">
    <source>
        <dbReference type="ARBA" id="ARBA00005054"/>
    </source>
</evidence>
<feature type="compositionally biased region" description="Acidic residues" evidence="7">
    <location>
        <begin position="432"/>
        <end position="445"/>
    </location>
</feature>
<feature type="transmembrane region" description="Helical" evidence="8">
    <location>
        <begin position="224"/>
        <end position="242"/>
    </location>
</feature>
<evidence type="ECO:0000256" key="3">
    <source>
        <dbReference type="ARBA" id="ARBA00022755"/>
    </source>
</evidence>
<comment type="caution">
    <text evidence="10">The sequence shown here is derived from an EMBL/GenBank/DDBJ whole genome shotgun (WGS) entry which is preliminary data.</text>
</comment>
<comment type="function">
    <text evidence="6">Catalyzes the transfer of a formyl group from 10-formyltetrahydrofolate to 5-phospho-ribosyl-glycinamide (GAR), producing 5-phospho-ribosyl-N-formylglycinamide (FGAR) and tetrahydrofolate.</text>
</comment>
<feature type="binding site" evidence="6">
    <location>
        <position position="578"/>
    </location>
    <ligand>
        <name>(6R)-10-formyltetrahydrofolate</name>
        <dbReference type="ChEBI" id="CHEBI:195366"/>
    </ligand>
</feature>
<evidence type="ECO:0000256" key="5">
    <source>
        <dbReference type="ARBA" id="ARBA00047664"/>
    </source>
</evidence>
<dbReference type="EC" id="2.1.2.2" evidence="6"/>
<dbReference type="Proteomes" id="UP000184390">
    <property type="component" value="Unassembled WGS sequence"/>
</dbReference>
<feature type="transmembrane region" description="Helical" evidence="8">
    <location>
        <begin position="362"/>
        <end position="384"/>
    </location>
</feature>
<feature type="site" description="Raises pKa of active site His" evidence="6">
    <location>
        <position position="616"/>
    </location>
</feature>
<dbReference type="InterPro" id="IPR036477">
    <property type="entry name" value="Formyl_transf_N_sf"/>
</dbReference>
<dbReference type="Gene3D" id="3.40.50.170">
    <property type="entry name" value="Formyl transferase, N-terminal domain"/>
    <property type="match status" value="1"/>
</dbReference>
<dbReference type="InterPro" id="IPR002376">
    <property type="entry name" value="Formyl_transf_N"/>
</dbReference>
<dbReference type="PANTHER" id="PTHR43369:SF2">
    <property type="entry name" value="PHOSPHORIBOSYLGLYCINAMIDE FORMYLTRANSFERASE"/>
    <property type="match status" value="1"/>
</dbReference>
<proteinExistence type="inferred from homology"/>
<feature type="transmembrane region" description="Helical" evidence="8">
    <location>
        <begin position="294"/>
        <end position="312"/>
    </location>
</feature>
<feature type="binding site" evidence="6">
    <location>
        <begin position="484"/>
        <end position="486"/>
    </location>
    <ligand>
        <name>N(1)-(5-phospho-beta-D-ribosyl)glycinamide</name>
        <dbReference type="ChEBI" id="CHEBI:143788"/>
    </ligand>
</feature>
<evidence type="ECO:0000256" key="2">
    <source>
        <dbReference type="ARBA" id="ARBA00022679"/>
    </source>
</evidence>
<feature type="binding site" evidence="6">
    <location>
        <position position="536"/>
    </location>
    <ligand>
        <name>(6R)-10-formyltetrahydrofolate</name>
        <dbReference type="ChEBI" id="CHEBI:195366"/>
    </ligand>
</feature>
<dbReference type="NCBIfam" id="TIGR00639">
    <property type="entry name" value="PurN"/>
    <property type="match status" value="1"/>
</dbReference>